<dbReference type="InterPro" id="IPR051320">
    <property type="entry name" value="Viral_Replic_Matur_Polypro"/>
</dbReference>
<dbReference type="PANTHER" id="PTHR33064">
    <property type="entry name" value="POL PROTEIN"/>
    <property type="match status" value="1"/>
</dbReference>
<comment type="caution">
    <text evidence="1">The sequence shown here is derived from an EMBL/GenBank/DDBJ whole genome shotgun (WGS) entry which is preliminary data.</text>
</comment>
<evidence type="ECO:0000313" key="2">
    <source>
        <dbReference type="Proteomes" id="UP000830375"/>
    </source>
</evidence>
<dbReference type="PANTHER" id="PTHR33064:SF37">
    <property type="entry name" value="RIBONUCLEASE H"/>
    <property type="match status" value="1"/>
</dbReference>
<protein>
    <recommendedName>
        <fullName evidence="3">Retrovirus-related Pol poly from transposon opus</fullName>
    </recommendedName>
</protein>
<dbReference type="InterPro" id="IPR043128">
    <property type="entry name" value="Rev_trsase/Diguanyl_cyclase"/>
</dbReference>
<keyword evidence="2" id="KW-1185">Reference proteome</keyword>
<accession>A0ABQ8LK13</accession>
<evidence type="ECO:0000313" key="1">
    <source>
        <dbReference type="EMBL" id="KAI2650171.1"/>
    </source>
</evidence>
<dbReference type="Proteomes" id="UP000830375">
    <property type="component" value="Unassembled WGS sequence"/>
</dbReference>
<proteinExistence type="predicted"/>
<organism evidence="1 2">
    <name type="scientific">Labeo rohita</name>
    <name type="common">Indian major carp</name>
    <name type="synonym">Cyprinus rohita</name>
    <dbReference type="NCBI Taxonomy" id="84645"/>
    <lineage>
        <taxon>Eukaryota</taxon>
        <taxon>Metazoa</taxon>
        <taxon>Chordata</taxon>
        <taxon>Craniata</taxon>
        <taxon>Vertebrata</taxon>
        <taxon>Euteleostomi</taxon>
        <taxon>Actinopterygii</taxon>
        <taxon>Neopterygii</taxon>
        <taxon>Teleostei</taxon>
        <taxon>Ostariophysi</taxon>
        <taxon>Cypriniformes</taxon>
        <taxon>Cyprinidae</taxon>
        <taxon>Labeoninae</taxon>
        <taxon>Labeonini</taxon>
        <taxon>Labeo</taxon>
    </lineage>
</organism>
<dbReference type="Gene3D" id="3.10.10.10">
    <property type="entry name" value="HIV Type 1 Reverse Transcriptase, subunit A, domain 1"/>
    <property type="match status" value="2"/>
</dbReference>
<name>A0ABQ8LK13_LABRO</name>
<dbReference type="SUPFAM" id="SSF56672">
    <property type="entry name" value="DNA/RNA polymerases"/>
    <property type="match status" value="2"/>
</dbReference>
<sequence length="1040" mass="115804">MANTQRAPKQWCLTKVETVNSFENWRQNLVYTLSLDTEFAPFLVDGTCWEKKTRASPFRGFTDADVPAAQRRTRQQKVSMLELMLGQIANYCPVISQNTVVKNSTCIDQIWQTIRLHYGFQSTGQFITQRLWHYPRSEAILEDEELSPTIQNFIALTWLRLIHSDLPKLVKQRYGTELRSRTLASIKPEISQALCSLLDELQSSEDARAMRSAVSNPPRQKLASLGRSRKSCPLCKEAHRPDNQFLSKCPFLPLPDKAFIARAREVAGSPCLSDGESEDDSENISCNPKVVQRVHIMQSPCLEAFHGHVPVRLTIDSGATGNMIRAACARGQLQELQAQFDALESLGVFRKPEDIDVDVEYVNPSFLVKKSNGGFRLVTAFADMGRYSKPQPSLMPNVDATLRLIAQWRYIIATGLTKAFYQIPLSKSSMKYCGVVTPFKGVRVYARCAMGMPGSETALEELTCRVLGDLLEQGQVAKIADDLYCGADTLEDPPPSPGLSPMVLSGIQGWARQSFADVGRYSKPQPSLMPNVDATLRLIAQWRYIIATGITKAFYQIPLSKSSMKYCGVVTPFKGVCVYARCAMGMPGSETALEELTCRVLGDLLEQGRAAKIADDLYCGADTLEDQLVDMLHNVCSFIRESLVSVVCRTDVADILRGAQKVPFANRATWVSIQAECPDLRRVRAHLRQGTRPSKRVTNVKDVKRYLNTVTLANDGLLVVRRDTPLSHITECIVVPRSVLHGLLMSLHIRLDHPSAHQLRLIVGRYFYALDLDSAIQLISKGCHQCAALARSPMFAVEQSSCNPPETVGSTFAADVLKRERQLILVVTALLSDDERKESLRDGIVRLCIGLRPLDGPFAIVRTDPAPGFSALAKDTVLTQYRLAIEVDAKNVNKNPVAEKAIQELQGEILRLEPHCGVVTPLLLSVAVARLNSRIRSHGMSAREMLLQRDQFSLEQLPVHDQELIALQHAQRLANHPHSVKAKAPLSWHAPVPDICPGDLVYLYSDRNKSQARSRYLVLSLDGTWCNICKLLYVLRTGFA</sequence>
<gene>
    <name evidence="1" type="ORF">H4Q32_000101</name>
</gene>
<dbReference type="Gene3D" id="3.30.70.270">
    <property type="match status" value="2"/>
</dbReference>
<dbReference type="InterPro" id="IPR043502">
    <property type="entry name" value="DNA/RNA_pol_sf"/>
</dbReference>
<reference evidence="1 2" key="1">
    <citation type="submission" date="2022-01" db="EMBL/GenBank/DDBJ databases">
        <title>A high-quality chromosome-level genome assembly of rohu carp, Labeo rohita.</title>
        <authorList>
            <person name="Arick M.A. II"/>
            <person name="Hsu C.-Y."/>
            <person name="Magbanua Z."/>
            <person name="Pechanova O."/>
            <person name="Grover C."/>
            <person name="Miller E."/>
            <person name="Thrash A."/>
            <person name="Ezzel L."/>
            <person name="Alam S."/>
            <person name="Benzie J."/>
            <person name="Hamilton M."/>
            <person name="Karsi A."/>
            <person name="Lawrence M.L."/>
            <person name="Peterson D.G."/>
        </authorList>
    </citation>
    <scope>NUCLEOTIDE SEQUENCE [LARGE SCALE GENOMIC DNA]</scope>
    <source>
        <strain evidence="2">BAU-BD-2019</strain>
        <tissue evidence="1">Blood</tissue>
    </source>
</reference>
<dbReference type="EMBL" id="JACTAM010000022">
    <property type="protein sequence ID" value="KAI2650171.1"/>
    <property type="molecule type" value="Genomic_DNA"/>
</dbReference>
<evidence type="ECO:0008006" key="3">
    <source>
        <dbReference type="Google" id="ProtNLM"/>
    </source>
</evidence>